<comment type="caution">
    <text evidence="2">The sequence shown here is derived from an EMBL/GenBank/DDBJ whole genome shotgun (WGS) entry which is preliminary data.</text>
</comment>
<dbReference type="AlphaFoldDB" id="A0A401SJG4"/>
<dbReference type="Proteomes" id="UP000287033">
    <property type="component" value="Unassembled WGS sequence"/>
</dbReference>
<gene>
    <name evidence="2" type="ORF">chiPu_0008993</name>
</gene>
<proteinExistence type="predicted"/>
<reference evidence="2 3" key="1">
    <citation type="journal article" date="2018" name="Nat. Ecol. Evol.">
        <title>Shark genomes provide insights into elasmobranch evolution and the origin of vertebrates.</title>
        <authorList>
            <person name="Hara Y"/>
            <person name="Yamaguchi K"/>
            <person name="Onimaru K"/>
            <person name="Kadota M"/>
            <person name="Koyanagi M"/>
            <person name="Keeley SD"/>
            <person name="Tatsumi K"/>
            <person name="Tanaka K"/>
            <person name="Motone F"/>
            <person name="Kageyama Y"/>
            <person name="Nozu R"/>
            <person name="Adachi N"/>
            <person name="Nishimura O"/>
            <person name="Nakagawa R"/>
            <person name="Tanegashima C"/>
            <person name="Kiyatake I"/>
            <person name="Matsumoto R"/>
            <person name="Murakumo K"/>
            <person name="Nishida K"/>
            <person name="Terakita A"/>
            <person name="Kuratani S"/>
            <person name="Sato K"/>
            <person name="Hyodo S Kuraku.S."/>
        </authorList>
    </citation>
    <scope>NUCLEOTIDE SEQUENCE [LARGE SCALE GENOMIC DNA]</scope>
</reference>
<feature type="region of interest" description="Disordered" evidence="1">
    <location>
        <begin position="18"/>
        <end position="39"/>
    </location>
</feature>
<accession>A0A401SJG4</accession>
<evidence type="ECO:0000256" key="1">
    <source>
        <dbReference type="SAM" id="MobiDB-lite"/>
    </source>
</evidence>
<name>A0A401SJG4_CHIPU</name>
<organism evidence="2 3">
    <name type="scientific">Chiloscyllium punctatum</name>
    <name type="common">Brownbanded bambooshark</name>
    <name type="synonym">Hemiscyllium punctatum</name>
    <dbReference type="NCBI Taxonomy" id="137246"/>
    <lineage>
        <taxon>Eukaryota</taxon>
        <taxon>Metazoa</taxon>
        <taxon>Chordata</taxon>
        <taxon>Craniata</taxon>
        <taxon>Vertebrata</taxon>
        <taxon>Chondrichthyes</taxon>
        <taxon>Elasmobranchii</taxon>
        <taxon>Galeomorphii</taxon>
        <taxon>Galeoidea</taxon>
        <taxon>Orectolobiformes</taxon>
        <taxon>Hemiscylliidae</taxon>
        <taxon>Chiloscyllium</taxon>
    </lineage>
</organism>
<sequence length="78" mass="8467">MPLTRNAGGYKACSRLAAAPERGDRAQREGTGAGGTQQLHIKSQGLMHTEDEEEPLFLCIILLCHSAELEKCSDARVQ</sequence>
<evidence type="ECO:0000313" key="2">
    <source>
        <dbReference type="EMBL" id="GCC30542.1"/>
    </source>
</evidence>
<evidence type="ECO:0000313" key="3">
    <source>
        <dbReference type="Proteomes" id="UP000287033"/>
    </source>
</evidence>
<dbReference type="EMBL" id="BEZZ01000308">
    <property type="protein sequence ID" value="GCC30542.1"/>
    <property type="molecule type" value="Genomic_DNA"/>
</dbReference>
<protein>
    <submittedName>
        <fullName evidence="2">Uncharacterized protein</fullName>
    </submittedName>
</protein>
<keyword evidence="3" id="KW-1185">Reference proteome</keyword>